<dbReference type="SMART" id="SM00065">
    <property type="entry name" value="GAF"/>
    <property type="match status" value="1"/>
</dbReference>
<proteinExistence type="predicted"/>
<dbReference type="Pfam" id="PF01243">
    <property type="entry name" value="PNPOx_N"/>
    <property type="match status" value="1"/>
</dbReference>
<dbReference type="AlphaFoldDB" id="A0A317MU03"/>
<dbReference type="SUPFAM" id="SSF55781">
    <property type="entry name" value="GAF domain-like"/>
    <property type="match status" value="1"/>
</dbReference>
<accession>A0A317MU03</accession>
<dbReference type="RefSeq" id="WP_246004634.1">
    <property type="nucleotide sequence ID" value="NZ_QGTJ01000006.1"/>
</dbReference>
<protein>
    <submittedName>
        <fullName evidence="2">Pyridoxamine 5'-phosphate oxidase</fullName>
    </submittedName>
</protein>
<organism evidence="2 3">
    <name type="scientific">Plasticicumulans acidivorans</name>
    <dbReference type="NCBI Taxonomy" id="886464"/>
    <lineage>
        <taxon>Bacteria</taxon>
        <taxon>Pseudomonadati</taxon>
        <taxon>Pseudomonadota</taxon>
        <taxon>Gammaproteobacteria</taxon>
        <taxon>Candidatus Competibacteraceae</taxon>
        <taxon>Plasticicumulans</taxon>
    </lineage>
</organism>
<reference evidence="2 3" key="1">
    <citation type="submission" date="2018-05" db="EMBL/GenBank/DDBJ databases">
        <title>Genomic Encyclopedia of Type Strains, Phase IV (KMG-IV): sequencing the most valuable type-strain genomes for metagenomic binning, comparative biology and taxonomic classification.</title>
        <authorList>
            <person name="Goeker M."/>
        </authorList>
    </citation>
    <scope>NUCLEOTIDE SEQUENCE [LARGE SCALE GENOMIC DNA]</scope>
    <source>
        <strain evidence="2 3">DSM 23606</strain>
    </source>
</reference>
<comment type="caution">
    <text evidence="2">The sequence shown here is derived from an EMBL/GenBank/DDBJ whole genome shotgun (WGS) entry which is preliminary data.</text>
</comment>
<evidence type="ECO:0000313" key="3">
    <source>
        <dbReference type="Proteomes" id="UP000246569"/>
    </source>
</evidence>
<dbReference type="InterPro" id="IPR029016">
    <property type="entry name" value="GAF-like_dom_sf"/>
</dbReference>
<sequence length="445" mass="48488">MSPGLLELRGCFDGGVPSMIATCSREGVPNVSYVSQVHYVDAQHVALSFQFFNKTRTNMLANPRATVFVIDPDTLARYRLALLYLRTEDSGPLFESMRAKLAGIAAHTCMSEIFHLRGADLFRVLAVEPVPGRQRPPAPRGPAPLAALRPLASQLAGCSELDALFEVLLDGLGTYFGVHHAMLLLLDRGGQRLYTVASRGYAASGIGSEIPLGNGIVGIAAQQATPIRINYMNTEYAYGRTVHAELAAGAELETLIPLPGLPAPHSQLAVPIPGGDAPLGVLYLESPHDARFGHDEEDAFVALAAQLGAGIRLLTLNADCSEPQPPPAPPPIPAGRPLRVRHYCSNDSVFLDEAYLIKGVAGSILWRLLELHQREGRREFSNRELRLDPAIRLPGLADNLEARLILLERRLRERDAGLWLEKTGRGRFRLCLAHPLELLEMPATR</sequence>
<dbReference type="InterPro" id="IPR011576">
    <property type="entry name" value="Pyridox_Oxase_N"/>
</dbReference>
<name>A0A317MU03_9GAMM</name>
<dbReference type="SUPFAM" id="SSF50475">
    <property type="entry name" value="FMN-binding split barrel"/>
    <property type="match status" value="1"/>
</dbReference>
<dbReference type="EMBL" id="QGTJ01000006">
    <property type="protein sequence ID" value="PWV61124.1"/>
    <property type="molecule type" value="Genomic_DNA"/>
</dbReference>
<gene>
    <name evidence="2" type="ORF">C7443_106138</name>
</gene>
<dbReference type="Gene3D" id="3.30.450.40">
    <property type="match status" value="1"/>
</dbReference>
<dbReference type="InterPro" id="IPR003018">
    <property type="entry name" value="GAF"/>
</dbReference>
<dbReference type="PANTHER" id="PTHR40660:SF1">
    <property type="entry name" value="5'-PHOSPHATE OXIDASE PUTATIVE DOMAIN-CONTAINING PROTEIN-RELATED"/>
    <property type="match status" value="1"/>
</dbReference>
<feature type="domain" description="GAF" evidence="1">
    <location>
        <begin position="160"/>
        <end position="321"/>
    </location>
</feature>
<dbReference type="Pfam" id="PF01590">
    <property type="entry name" value="GAF"/>
    <property type="match status" value="1"/>
</dbReference>
<dbReference type="Gene3D" id="2.30.110.10">
    <property type="entry name" value="Electron Transport, Fmn-binding Protein, Chain A"/>
    <property type="match status" value="1"/>
</dbReference>
<dbReference type="InterPro" id="IPR012349">
    <property type="entry name" value="Split_barrel_FMN-bd"/>
</dbReference>
<evidence type="ECO:0000259" key="1">
    <source>
        <dbReference type="SMART" id="SM00065"/>
    </source>
</evidence>
<keyword evidence="3" id="KW-1185">Reference proteome</keyword>
<dbReference type="PANTHER" id="PTHR40660">
    <property type="entry name" value="5'-PHOSPHATE OXIDASE PUTATIVE DOMAIN-CONTAINING PROTEIN-RELATED"/>
    <property type="match status" value="1"/>
</dbReference>
<evidence type="ECO:0000313" key="2">
    <source>
        <dbReference type="EMBL" id="PWV61124.1"/>
    </source>
</evidence>
<dbReference type="Proteomes" id="UP000246569">
    <property type="component" value="Unassembled WGS sequence"/>
</dbReference>